<dbReference type="Pfam" id="PF10935">
    <property type="entry name" value="DUF2637"/>
    <property type="match status" value="1"/>
</dbReference>
<dbReference type="InterPro" id="IPR021235">
    <property type="entry name" value="DUF2637"/>
</dbReference>
<proteinExistence type="predicted"/>
<keyword evidence="2" id="KW-0472">Membrane</keyword>
<dbReference type="PANTHER" id="PTHR23242:SF9">
    <property type="entry name" value="TRANSCRIPTION FACTOR HOXA13"/>
    <property type="match status" value="1"/>
</dbReference>
<organism evidence="3 4">
    <name type="scientific">Streptacidiphilus jiangxiensis</name>
    <dbReference type="NCBI Taxonomy" id="235985"/>
    <lineage>
        <taxon>Bacteria</taxon>
        <taxon>Bacillati</taxon>
        <taxon>Actinomycetota</taxon>
        <taxon>Actinomycetes</taxon>
        <taxon>Kitasatosporales</taxon>
        <taxon>Streptomycetaceae</taxon>
        <taxon>Streptacidiphilus</taxon>
    </lineage>
</organism>
<feature type="transmembrane region" description="Helical" evidence="2">
    <location>
        <begin position="12"/>
        <end position="35"/>
    </location>
</feature>
<feature type="transmembrane region" description="Helical" evidence="2">
    <location>
        <begin position="47"/>
        <end position="70"/>
    </location>
</feature>
<evidence type="ECO:0000313" key="4">
    <source>
        <dbReference type="Proteomes" id="UP000183015"/>
    </source>
</evidence>
<evidence type="ECO:0000256" key="2">
    <source>
        <dbReference type="SAM" id="Phobius"/>
    </source>
</evidence>
<dbReference type="AlphaFoldDB" id="A0A1H7MVG9"/>
<dbReference type="PANTHER" id="PTHR23242">
    <property type="entry name" value="TRANSCRIPTION FACTOR HOXA13"/>
    <property type="match status" value="1"/>
</dbReference>
<dbReference type="RefSeq" id="WP_201777562.1">
    <property type="nucleotide sequence ID" value="NZ_BBPN01000012.1"/>
</dbReference>
<dbReference type="PROSITE" id="PS51257">
    <property type="entry name" value="PROKAR_LIPOPROTEIN"/>
    <property type="match status" value="1"/>
</dbReference>
<evidence type="ECO:0000313" key="3">
    <source>
        <dbReference type="EMBL" id="SEL15290.1"/>
    </source>
</evidence>
<accession>A0A1H7MVG9</accession>
<sequence length="355" mass="39712">MDHRQVSSGQKTLTITVVTGTILIACIGFVGSYNAVLRLAQHNGFGWFSYVLPIGIDVGITVFLALDLLLTWMRIPLPILRQLAWVLTGATIVFNAASAWPNPLSSGMHAVVPLLFVAAIEAARHTVGRIAQIQANTLFERTRLGRWIWSPIATLRLFRRRMLWELRSYEEALEMERRRLVYRARLRATYGRLWRYRAPVDFILLLKLANLGEPLPEFRVETVPALPAPRLDLPALPGSRPEPAATVGAAGGVTISEPETEEPATQRQPQAQPETRLAVASLGSAVERYRAAFDDYTDRHGEFPDQNQLAQWLFEEHGITGRTGAMLNPDYLRLYLAGFQASWHVDQAVPVDVSQ</sequence>
<dbReference type="Proteomes" id="UP000183015">
    <property type="component" value="Unassembled WGS sequence"/>
</dbReference>
<protein>
    <recommendedName>
        <fullName evidence="5">DUF2637 domain-containing protein</fullName>
    </recommendedName>
</protein>
<evidence type="ECO:0008006" key="5">
    <source>
        <dbReference type="Google" id="ProtNLM"/>
    </source>
</evidence>
<keyword evidence="2" id="KW-0812">Transmembrane</keyword>
<dbReference type="eggNOG" id="ENOG5033RYZ">
    <property type="taxonomic scope" value="Bacteria"/>
</dbReference>
<keyword evidence="2" id="KW-1133">Transmembrane helix</keyword>
<feature type="region of interest" description="Disordered" evidence="1">
    <location>
        <begin position="256"/>
        <end position="275"/>
    </location>
</feature>
<dbReference type="EMBL" id="FOAZ01000006">
    <property type="protein sequence ID" value="SEL15290.1"/>
    <property type="molecule type" value="Genomic_DNA"/>
</dbReference>
<gene>
    <name evidence="3" type="ORF">SAMN05414137_10690</name>
</gene>
<keyword evidence="4" id="KW-1185">Reference proteome</keyword>
<reference evidence="4" key="1">
    <citation type="submission" date="2016-10" db="EMBL/GenBank/DDBJ databases">
        <authorList>
            <person name="Varghese N."/>
        </authorList>
    </citation>
    <scope>NUCLEOTIDE SEQUENCE [LARGE SCALE GENOMIC DNA]</scope>
    <source>
        <strain evidence="4">DSM 45096 / BCRC 16803 / CGMCC 4.1857 / CIP 109030 / JCM 12277 / KCTC 19219 / NBRC 100920 / 33214</strain>
    </source>
</reference>
<feature type="compositionally biased region" description="Polar residues" evidence="1">
    <location>
        <begin position="263"/>
        <end position="273"/>
    </location>
</feature>
<name>A0A1H7MVG9_STRJI</name>
<dbReference type="STRING" id="235985.SAMN05414137_10690"/>
<evidence type="ECO:0000256" key="1">
    <source>
        <dbReference type="SAM" id="MobiDB-lite"/>
    </source>
</evidence>